<dbReference type="FunFam" id="3.30.730.10:FF:000001">
    <property type="entry name" value="Ethylene-responsive transcription factor 2"/>
    <property type="match status" value="1"/>
</dbReference>
<feature type="region of interest" description="Disordered" evidence="7">
    <location>
        <begin position="187"/>
        <end position="221"/>
    </location>
</feature>
<evidence type="ECO:0000256" key="6">
    <source>
        <dbReference type="ARBA" id="ARBA00023242"/>
    </source>
</evidence>
<reference evidence="10" key="2">
    <citation type="submission" date="2022-03" db="EMBL/GenBank/DDBJ databases">
        <title>Draft title - Genomic analysis of global carrot germplasm unveils the trajectory of domestication and the origin of high carotenoid orange carrot.</title>
        <authorList>
            <person name="Iorizzo M."/>
            <person name="Ellison S."/>
            <person name="Senalik D."/>
            <person name="Macko-Podgorni A."/>
            <person name="Grzebelus D."/>
            <person name="Bostan H."/>
            <person name="Rolling W."/>
            <person name="Curaba J."/>
            <person name="Simon P."/>
        </authorList>
    </citation>
    <scope>NUCLEOTIDE SEQUENCE</scope>
    <source>
        <tissue evidence="10">Leaf</tissue>
    </source>
</reference>
<evidence type="ECO:0000256" key="1">
    <source>
        <dbReference type="ARBA" id="ARBA00004123"/>
    </source>
</evidence>
<keyword evidence="4" id="KW-0238">DNA-binding</keyword>
<name>A0A165A261_DAUCS</name>
<keyword evidence="11" id="KW-1185">Reference proteome</keyword>
<dbReference type="PANTHER" id="PTHR31190:SF287">
    <property type="entry name" value="DEVELOPMENT RELATED ERF PROTEIN"/>
    <property type="match status" value="1"/>
</dbReference>
<evidence type="ECO:0000256" key="7">
    <source>
        <dbReference type="SAM" id="MobiDB-lite"/>
    </source>
</evidence>
<dbReference type="KEGG" id="dcr:108217023"/>
<dbReference type="STRING" id="79200.A0A165A261"/>
<dbReference type="GO" id="GO:0009873">
    <property type="term" value="P:ethylene-activated signaling pathway"/>
    <property type="evidence" value="ECO:0007669"/>
    <property type="project" value="InterPro"/>
</dbReference>
<evidence type="ECO:0000256" key="5">
    <source>
        <dbReference type="ARBA" id="ARBA00023163"/>
    </source>
</evidence>
<dbReference type="EMBL" id="CP093346">
    <property type="protein sequence ID" value="WOG95528.1"/>
    <property type="molecule type" value="Genomic_DNA"/>
</dbReference>
<dbReference type="Gramene" id="KZM96788">
    <property type="protein sequence ID" value="KZM96788"/>
    <property type="gene ID" value="DCAR_015850"/>
</dbReference>
<evidence type="ECO:0000313" key="11">
    <source>
        <dbReference type="Proteomes" id="UP000077755"/>
    </source>
</evidence>
<dbReference type="SUPFAM" id="SSF54171">
    <property type="entry name" value="DNA-binding domain"/>
    <property type="match status" value="1"/>
</dbReference>
<feature type="compositionally biased region" description="Basic residues" evidence="7">
    <location>
        <begin position="212"/>
        <end position="221"/>
    </location>
</feature>
<evidence type="ECO:0000259" key="8">
    <source>
        <dbReference type="PROSITE" id="PS51032"/>
    </source>
</evidence>
<dbReference type="CDD" id="cd00018">
    <property type="entry name" value="AP2"/>
    <property type="match status" value="1"/>
</dbReference>
<dbReference type="InterPro" id="IPR036955">
    <property type="entry name" value="AP2/ERF_dom_sf"/>
</dbReference>
<keyword evidence="5" id="KW-0804">Transcription</keyword>
<dbReference type="InterPro" id="IPR044808">
    <property type="entry name" value="ERF_plant"/>
</dbReference>
<proteinExistence type="predicted"/>
<dbReference type="OMA" id="SKETSCC"/>
<organism evidence="9">
    <name type="scientific">Daucus carota subsp. sativus</name>
    <name type="common">Carrot</name>
    <dbReference type="NCBI Taxonomy" id="79200"/>
    <lineage>
        <taxon>Eukaryota</taxon>
        <taxon>Viridiplantae</taxon>
        <taxon>Streptophyta</taxon>
        <taxon>Embryophyta</taxon>
        <taxon>Tracheophyta</taxon>
        <taxon>Spermatophyta</taxon>
        <taxon>Magnoliopsida</taxon>
        <taxon>eudicotyledons</taxon>
        <taxon>Gunneridae</taxon>
        <taxon>Pentapetalae</taxon>
        <taxon>asterids</taxon>
        <taxon>campanulids</taxon>
        <taxon>Apiales</taxon>
        <taxon>Apiaceae</taxon>
        <taxon>Apioideae</taxon>
        <taxon>Scandiceae</taxon>
        <taxon>Daucinae</taxon>
        <taxon>Daucus</taxon>
        <taxon>Daucus sect. Daucus</taxon>
    </lineage>
</organism>
<dbReference type="PRINTS" id="PR00367">
    <property type="entry name" value="ETHRSPELEMNT"/>
</dbReference>
<dbReference type="GO" id="GO:0005634">
    <property type="term" value="C:nucleus"/>
    <property type="evidence" value="ECO:0007669"/>
    <property type="project" value="UniProtKB-SubCell"/>
</dbReference>
<dbReference type="GO" id="GO:0003677">
    <property type="term" value="F:DNA binding"/>
    <property type="evidence" value="ECO:0007669"/>
    <property type="project" value="UniProtKB-KW"/>
</dbReference>
<protein>
    <recommendedName>
        <fullName evidence="8">AP2/ERF domain-containing protein</fullName>
    </recommendedName>
</protein>
<evidence type="ECO:0000256" key="3">
    <source>
        <dbReference type="ARBA" id="ARBA00023015"/>
    </source>
</evidence>
<evidence type="ECO:0000256" key="2">
    <source>
        <dbReference type="ARBA" id="ARBA00022821"/>
    </source>
</evidence>
<dbReference type="Pfam" id="PF00847">
    <property type="entry name" value="AP2"/>
    <property type="match status" value="1"/>
</dbReference>
<feature type="compositionally biased region" description="Low complexity" evidence="7">
    <location>
        <begin position="191"/>
        <end position="210"/>
    </location>
</feature>
<dbReference type="Proteomes" id="UP000077755">
    <property type="component" value="Chromosome 4"/>
</dbReference>
<dbReference type="GO" id="GO:0006952">
    <property type="term" value="P:defense response"/>
    <property type="evidence" value="ECO:0007669"/>
    <property type="project" value="UniProtKB-KW"/>
</dbReference>
<evidence type="ECO:0000313" key="9">
    <source>
        <dbReference type="EMBL" id="KZM96788.1"/>
    </source>
</evidence>
<comment type="subcellular location">
    <subcellularLocation>
        <location evidence="1">Nucleus</location>
    </subcellularLocation>
</comment>
<dbReference type="InterPro" id="IPR001471">
    <property type="entry name" value="AP2/ERF_dom"/>
</dbReference>
<gene>
    <name evidence="9" type="ORF">DCAR_015850</name>
    <name evidence="10" type="ORF">DCAR_0414852</name>
</gene>
<reference evidence="9" key="1">
    <citation type="journal article" date="2016" name="Nat. Genet.">
        <title>A high-quality carrot genome assembly provides new insights into carotenoid accumulation and asterid genome evolution.</title>
        <authorList>
            <person name="Iorizzo M."/>
            <person name="Ellison S."/>
            <person name="Senalik D."/>
            <person name="Zeng P."/>
            <person name="Satapoomin P."/>
            <person name="Huang J."/>
            <person name="Bowman M."/>
            <person name="Iovene M."/>
            <person name="Sanseverino W."/>
            <person name="Cavagnaro P."/>
            <person name="Yildiz M."/>
            <person name="Macko-Podgorni A."/>
            <person name="Moranska E."/>
            <person name="Grzebelus E."/>
            <person name="Grzebelus D."/>
            <person name="Ashrafi H."/>
            <person name="Zheng Z."/>
            <person name="Cheng S."/>
            <person name="Spooner D."/>
            <person name="Van Deynze A."/>
            <person name="Simon P."/>
        </authorList>
    </citation>
    <scope>NUCLEOTIDE SEQUENCE [LARGE SCALE GENOMIC DNA]</scope>
    <source>
        <tissue evidence="9">Leaf</tissue>
    </source>
</reference>
<dbReference type="EMBL" id="LNRQ01000004">
    <property type="protein sequence ID" value="KZM96788.1"/>
    <property type="molecule type" value="Genomic_DNA"/>
</dbReference>
<dbReference type="SMART" id="SM00380">
    <property type="entry name" value="AP2"/>
    <property type="match status" value="1"/>
</dbReference>
<dbReference type="PANTHER" id="PTHR31190">
    <property type="entry name" value="DNA-BINDING DOMAIN"/>
    <property type="match status" value="1"/>
</dbReference>
<dbReference type="InterPro" id="IPR016177">
    <property type="entry name" value="DNA-bd_dom_sf"/>
</dbReference>
<evidence type="ECO:0000256" key="4">
    <source>
        <dbReference type="ARBA" id="ARBA00023125"/>
    </source>
</evidence>
<sequence length="221" mass="24669">MFSSAALSDSDLAVLESIRQHLFEDTDVLECCFDNTSPCSEQTYGSEVSLDDLLMDEENTDQVASFIFDFSKETSCCSLDDFDIIQGPLYNDPVEFEDPGKIELEVVAAENGAAQKWQRYRGVRRRPWGKFAAEIRNPAKRGSRIWLGTYDRPEEAALAYDKAAFKLRGSRAKLNFPDMLEPVDVAARCQSTEPTASSSSSSSTSTSDFQSSKRRKTRPLA</sequence>
<dbReference type="OrthoDB" id="552345at2759"/>
<dbReference type="Gene3D" id="3.30.730.10">
    <property type="entry name" value="AP2/ERF domain"/>
    <property type="match status" value="1"/>
</dbReference>
<keyword evidence="3" id="KW-0805">Transcription regulation</keyword>
<keyword evidence="6" id="KW-0539">Nucleus</keyword>
<dbReference type="GO" id="GO:0003700">
    <property type="term" value="F:DNA-binding transcription factor activity"/>
    <property type="evidence" value="ECO:0007669"/>
    <property type="project" value="InterPro"/>
</dbReference>
<keyword evidence="2" id="KW-0611">Plant defense</keyword>
<accession>A0A165A261</accession>
<dbReference type="PROSITE" id="PS51032">
    <property type="entry name" value="AP2_ERF"/>
    <property type="match status" value="1"/>
</dbReference>
<evidence type="ECO:0000313" key="10">
    <source>
        <dbReference type="EMBL" id="WOG95528.1"/>
    </source>
</evidence>
<dbReference type="AlphaFoldDB" id="A0A165A261"/>
<feature type="domain" description="AP2/ERF" evidence="8">
    <location>
        <begin position="119"/>
        <end position="177"/>
    </location>
</feature>